<reference evidence="3" key="1">
    <citation type="submission" date="2022-10" db="EMBL/GenBank/DDBJ databases">
        <title>Complete genome sequence of Schlegelella aquatica LMG 23380.</title>
        <authorList>
            <person name="Musilova J."/>
            <person name="Kourilova X."/>
            <person name="Bezdicek M."/>
            <person name="Hermankova K."/>
            <person name="Obruca S."/>
            <person name="Sedlar K."/>
        </authorList>
    </citation>
    <scope>NUCLEOTIDE SEQUENCE</scope>
    <source>
        <strain evidence="3">LMG 23380</strain>
    </source>
</reference>
<comment type="subcellular location">
    <subcellularLocation>
        <location evidence="1">Cell outer membrane</location>
    </subcellularLocation>
</comment>
<dbReference type="RefSeq" id="WP_264892440.1">
    <property type="nucleotide sequence ID" value="NZ_CP110257.1"/>
</dbReference>
<proteinExistence type="predicted"/>
<feature type="chain" id="PRO_5047194479" evidence="2">
    <location>
        <begin position="20"/>
        <end position="230"/>
    </location>
</feature>
<keyword evidence="2" id="KW-0732">Signal</keyword>
<organism evidence="3 4">
    <name type="scientific">Caldimonas aquatica</name>
    <dbReference type="NCBI Taxonomy" id="376175"/>
    <lineage>
        <taxon>Bacteria</taxon>
        <taxon>Pseudomonadati</taxon>
        <taxon>Pseudomonadota</taxon>
        <taxon>Betaproteobacteria</taxon>
        <taxon>Burkholderiales</taxon>
        <taxon>Sphaerotilaceae</taxon>
        <taxon>Caldimonas</taxon>
    </lineage>
</organism>
<evidence type="ECO:0000256" key="2">
    <source>
        <dbReference type="SAM" id="SignalP"/>
    </source>
</evidence>
<dbReference type="InterPro" id="IPR011250">
    <property type="entry name" value="OMP/PagP_B-barrel"/>
</dbReference>
<dbReference type="InterPro" id="IPR005618">
    <property type="entry name" value="OMPW"/>
</dbReference>
<dbReference type="Proteomes" id="UP001163266">
    <property type="component" value="Chromosome"/>
</dbReference>
<accession>A0ABY6MRZ6</accession>
<gene>
    <name evidence="3" type="ORF">OMP39_14195</name>
</gene>
<evidence type="ECO:0000313" key="4">
    <source>
        <dbReference type="Proteomes" id="UP001163266"/>
    </source>
</evidence>
<protein>
    <submittedName>
        <fullName evidence="3">Outer membrane beta-barrel protein</fullName>
    </submittedName>
</protein>
<keyword evidence="4" id="KW-1185">Reference proteome</keyword>
<dbReference type="PANTHER" id="PTHR36920">
    <property type="match status" value="1"/>
</dbReference>
<sequence>MTRLRASLAAVLAALGATAAPSAVAQEQSFYIGGAYIAIDSKADPLAGPPGSTPPNSRLDVDDARTLVFGYQRYFNDHWGVDVALGIPPKHKVYGKGALEGFGQISSSKQVAPTVFVNYRFGDRTDRLRPFVGVGVNYTRFIDTRSTTAGIWASGGPTRIKLSDSWGWAVQAGASYALTPRWSLNATVAAADVKSDLTATTTEPGGTTTVRRTTIDFNPVVFTLTLGWKF</sequence>
<evidence type="ECO:0000313" key="3">
    <source>
        <dbReference type="EMBL" id="UZD54793.1"/>
    </source>
</evidence>
<feature type="signal peptide" evidence="2">
    <location>
        <begin position="1"/>
        <end position="19"/>
    </location>
</feature>
<dbReference type="Gene3D" id="2.40.160.20">
    <property type="match status" value="1"/>
</dbReference>
<evidence type="ECO:0000256" key="1">
    <source>
        <dbReference type="ARBA" id="ARBA00004442"/>
    </source>
</evidence>
<name>A0ABY6MRZ6_9BURK</name>
<dbReference type="SUPFAM" id="SSF56925">
    <property type="entry name" value="OMPA-like"/>
    <property type="match status" value="1"/>
</dbReference>
<dbReference type="PANTHER" id="PTHR36920:SF1">
    <property type="entry name" value="OUTER MEMBRANE PROTEIN W"/>
    <property type="match status" value="1"/>
</dbReference>
<dbReference type="Pfam" id="PF03922">
    <property type="entry name" value="OmpW"/>
    <property type="match status" value="1"/>
</dbReference>
<dbReference type="EMBL" id="CP110257">
    <property type="protein sequence ID" value="UZD54793.1"/>
    <property type="molecule type" value="Genomic_DNA"/>
</dbReference>